<protein>
    <submittedName>
        <fullName evidence="2">Uncharacterized protein</fullName>
    </submittedName>
</protein>
<reference evidence="2 3" key="1">
    <citation type="journal article" name="Sci. Rep.">
        <title>Genome-scale phylogenetic analyses confirm Olpidium as the closest living zoosporic fungus to the non-flagellated, terrestrial fungi.</title>
        <authorList>
            <person name="Chang Y."/>
            <person name="Rochon D."/>
            <person name="Sekimoto S."/>
            <person name="Wang Y."/>
            <person name="Chovatia M."/>
            <person name="Sandor L."/>
            <person name="Salamov A."/>
            <person name="Grigoriev I.V."/>
            <person name="Stajich J.E."/>
            <person name="Spatafora J.W."/>
        </authorList>
    </citation>
    <scope>NUCLEOTIDE SEQUENCE [LARGE SCALE GENOMIC DNA]</scope>
    <source>
        <strain evidence="2">S191</strain>
    </source>
</reference>
<feature type="non-terminal residue" evidence="2">
    <location>
        <position position="1"/>
    </location>
</feature>
<evidence type="ECO:0000313" key="2">
    <source>
        <dbReference type="EMBL" id="KAG5458944.1"/>
    </source>
</evidence>
<proteinExistence type="predicted"/>
<dbReference type="AlphaFoldDB" id="A0A8H7ZTH8"/>
<accession>A0A8H7ZTH8</accession>
<gene>
    <name evidence="2" type="ORF">BJ554DRAFT_743</name>
</gene>
<comment type="caution">
    <text evidence="2">The sequence shown here is derived from an EMBL/GenBank/DDBJ whole genome shotgun (WGS) entry which is preliminary data.</text>
</comment>
<feature type="coiled-coil region" evidence="1">
    <location>
        <begin position="308"/>
        <end position="335"/>
    </location>
</feature>
<dbReference type="EMBL" id="JAEFCI010007652">
    <property type="protein sequence ID" value="KAG5458944.1"/>
    <property type="molecule type" value="Genomic_DNA"/>
</dbReference>
<dbReference type="OrthoDB" id="267079at2759"/>
<evidence type="ECO:0000313" key="3">
    <source>
        <dbReference type="Proteomes" id="UP000673691"/>
    </source>
</evidence>
<keyword evidence="1" id="KW-0175">Coiled coil</keyword>
<organism evidence="2 3">
    <name type="scientific">Olpidium bornovanus</name>
    <dbReference type="NCBI Taxonomy" id="278681"/>
    <lineage>
        <taxon>Eukaryota</taxon>
        <taxon>Fungi</taxon>
        <taxon>Fungi incertae sedis</taxon>
        <taxon>Olpidiomycota</taxon>
        <taxon>Olpidiomycotina</taxon>
        <taxon>Olpidiomycetes</taxon>
        <taxon>Olpidiales</taxon>
        <taxon>Olpidiaceae</taxon>
        <taxon>Olpidium</taxon>
    </lineage>
</organism>
<dbReference type="CDD" id="cd09272">
    <property type="entry name" value="RNase_HI_RT_Ty1"/>
    <property type="match status" value="1"/>
</dbReference>
<evidence type="ECO:0000256" key="1">
    <source>
        <dbReference type="SAM" id="Coils"/>
    </source>
</evidence>
<sequence>ITCDSQGAQAIARRPVNHQRTKHIAVRWHIVRDIVKQGRVTGVDGRTQDMIADGLTKSLPRPAHEKHAKAMGLEEVEQNGISVKGLSDAIIAKLFNYGFDFVVVRLPAPEEVVAALLSHGSFEALAPGSAHVRSFPLLLPPPDLRCAGDPRDTLRADVAPEKHAATMFAQSAPSANSGRSAVYTPAAATAAPGHPLLRPPADAADFLLPYAPYSIQVNFMNNVYDVIEHGRIGIFESPTGTLPAGGLTFVAVVSSVPQGKSLSLICGSLKWLLDDGRRNELADGVFAERLSDDEPDWILAHESERKRLEEGRAREQKAQQRAERVRRAKENVLKRPLAAKESGRVAKKADRADMEDFIVDDYDPDAMETASSSYISLGNKLAAM</sequence>
<dbReference type="Proteomes" id="UP000673691">
    <property type="component" value="Unassembled WGS sequence"/>
</dbReference>
<name>A0A8H7ZTH8_9FUNG</name>
<keyword evidence="3" id="KW-1185">Reference proteome</keyword>